<dbReference type="EMBL" id="JBBXMP010000044">
    <property type="protein sequence ID" value="KAL0065659.1"/>
    <property type="molecule type" value="Genomic_DNA"/>
</dbReference>
<evidence type="ECO:0000313" key="3">
    <source>
        <dbReference type="Proteomes" id="UP001437256"/>
    </source>
</evidence>
<feature type="compositionally biased region" description="Basic and acidic residues" evidence="1">
    <location>
        <begin position="413"/>
        <end position="427"/>
    </location>
</feature>
<protein>
    <recommendedName>
        <fullName evidence="4">Protein kinase domain-containing protein</fullName>
    </recommendedName>
</protein>
<dbReference type="Proteomes" id="UP001437256">
    <property type="component" value="Unassembled WGS sequence"/>
</dbReference>
<feature type="region of interest" description="Disordered" evidence="1">
    <location>
        <begin position="451"/>
        <end position="474"/>
    </location>
</feature>
<feature type="region of interest" description="Disordered" evidence="1">
    <location>
        <begin position="386"/>
        <end position="430"/>
    </location>
</feature>
<evidence type="ECO:0008006" key="4">
    <source>
        <dbReference type="Google" id="ProtNLM"/>
    </source>
</evidence>
<dbReference type="Gene3D" id="1.10.510.10">
    <property type="entry name" value="Transferase(Phosphotransferase) domain 1"/>
    <property type="match status" value="1"/>
</dbReference>
<proteinExistence type="predicted"/>
<organism evidence="2 3">
    <name type="scientific">Marasmius tenuissimus</name>
    <dbReference type="NCBI Taxonomy" id="585030"/>
    <lineage>
        <taxon>Eukaryota</taxon>
        <taxon>Fungi</taxon>
        <taxon>Dikarya</taxon>
        <taxon>Basidiomycota</taxon>
        <taxon>Agaricomycotina</taxon>
        <taxon>Agaricomycetes</taxon>
        <taxon>Agaricomycetidae</taxon>
        <taxon>Agaricales</taxon>
        <taxon>Marasmiineae</taxon>
        <taxon>Marasmiaceae</taxon>
        <taxon>Marasmius</taxon>
    </lineage>
</organism>
<gene>
    <name evidence="2" type="ORF">AAF712_007300</name>
</gene>
<evidence type="ECO:0000256" key="1">
    <source>
        <dbReference type="SAM" id="MobiDB-lite"/>
    </source>
</evidence>
<reference evidence="2 3" key="1">
    <citation type="submission" date="2024-05" db="EMBL/GenBank/DDBJ databases">
        <title>A draft genome resource for the thread blight pathogen Marasmius tenuissimus strain MS-2.</title>
        <authorList>
            <person name="Yulfo-Soto G.E."/>
            <person name="Baruah I.K."/>
            <person name="Amoako-Attah I."/>
            <person name="Bukari Y."/>
            <person name="Meinhardt L.W."/>
            <person name="Bailey B.A."/>
            <person name="Cohen S.P."/>
        </authorList>
    </citation>
    <scope>NUCLEOTIDE SEQUENCE [LARGE SCALE GENOMIC DNA]</scope>
    <source>
        <strain evidence="2 3">MS-2</strain>
    </source>
</reference>
<feature type="region of interest" description="Disordered" evidence="1">
    <location>
        <begin position="1"/>
        <end position="21"/>
    </location>
</feature>
<comment type="caution">
    <text evidence="2">The sequence shown here is derived from an EMBL/GenBank/DDBJ whole genome shotgun (WGS) entry which is preliminary data.</text>
</comment>
<feature type="compositionally biased region" description="Basic residues" evidence="1">
    <location>
        <begin position="459"/>
        <end position="474"/>
    </location>
</feature>
<dbReference type="InterPro" id="IPR011009">
    <property type="entry name" value="Kinase-like_dom_sf"/>
</dbReference>
<name>A0ABR2ZWW3_9AGAR</name>
<accession>A0ABR2ZWW3</accession>
<dbReference type="SUPFAM" id="SSF56112">
    <property type="entry name" value="Protein kinase-like (PK-like)"/>
    <property type="match status" value="1"/>
</dbReference>
<keyword evidence="3" id="KW-1185">Reference proteome</keyword>
<feature type="compositionally biased region" description="Basic and acidic residues" evidence="1">
    <location>
        <begin position="393"/>
        <end position="403"/>
    </location>
</feature>
<evidence type="ECO:0000313" key="2">
    <source>
        <dbReference type="EMBL" id="KAL0065659.1"/>
    </source>
</evidence>
<sequence length="474" mass="52575">MDSPASDDTIDDLEPTSWGHPLTRMRDDPLYIACAEALYGEALHEGSDDDDASDSSSVVYDIDFEEHIDQLLVKNDNSISPLSLSHQKTSHEGTPFTLLPLPTTSTQLLIYLALNQRDARLDPWNPIPYIICAVDRTRTHDTIFLCLKHLVSFDLTPFRTVANWVDLFRQLLESLSFLHEHGVVHGGITPNTPGIMVDISADPNAHDNPDQFDRTKYPVKYYFSDFSRARHSALSPTSSPIGSLTRPSSPVLRQRVPFIDDVHALGHLFSNLLPNLPHSPLRTKLESLSRSMVKGTLRTSEEARKLFEVLIGSVDGHALEQECAGKLKIYTVDLIHDDIPTTTPPLSSPATVVHLHEQQQQASWEARPKLQPRSPTLPFGIVQGVQQASTTENGHEGVAEKPSAKSAPPTRRNSTDKPCTRTPEDHPALGLVGLGLGVGLDESWGDKELKQFRPDMVRKKSKHAHHPSLHKNPS</sequence>